<comment type="caution">
    <text evidence="2">The sequence shown here is derived from an EMBL/GenBank/DDBJ whole genome shotgun (WGS) entry which is preliminary data.</text>
</comment>
<evidence type="ECO:0000313" key="3">
    <source>
        <dbReference type="Proteomes" id="UP000478052"/>
    </source>
</evidence>
<dbReference type="EMBL" id="VUJU01007811">
    <property type="protein sequence ID" value="KAF0740072.1"/>
    <property type="molecule type" value="Genomic_DNA"/>
</dbReference>
<dbReference type="Pfam" id="PF21787">
    <property type="entry name" value="TNP-like_RNaseH_N"/>
    <property type="match status" value="1"/>
</dbReference>
<dbReference type="AlphaFoldDB" id="A0A6G0XIG3"/>
<feature type="domain" description="Transposable element P transposase-like RNase H" evidence="1">
    <location>
        <begin position="155"/>
        <end position="217"/>
    </location>
</feature>
<protein>
    <recommendedName>
        <fullName evidence="1">Transposable element P transposase-like RNase H domain-containing protein</fullName>
    </recommendedName>
</protein>
<proteinExistence type="predicted"/>
<accession>A0A6G0XIG3</accession>
<dbReference type="Proteomes" id="UP000478052">
    <property type="component" value="Unassembled WGS sequence"/>
</dbReference>
<evidence type="ECO:0000313" key="2">
    <source>
        <dbReference type="EMBL" id="KAF0740072.1"/>
    </source>
</evidence>
<organism evidence="2 3">
    <name type="scientific">Aphis craccivora</name>
    <name type="common">Cowpea aphid</name>
    <dbReference type="NCBI Taxonomy" id="307492"/>
    <lineage>
        <taxon>Eukaryota</taxon>
        <taxon>Metazoa</taxon>
        <taxon>Ecdysozoa</taxon>
        <taxon>Arthropoda</taxon>
        <taxon>Hexapoda</taxon>
        <taxon>Insecta</taxon>
        <taxon>Pterygota</taxon>
        <taxon>Neoptera</taxon>
        <taxon>Paraneoptera</taxon>
        <taxon>Hemiptera</taxon>
        <taxon>Sternorrhyncha</taxon>
        <taxon>Aphidomorpha</taxon>
        <taxon>Aphidoidea</taxon>
        <taxon>Aphididae</taxon>
        <taxon>Aphidini</taxon>
        <taxon>Aphis</taxon>
        <taxon>Aphis</taxon>
    </lineage>
</organism>
<name>A0A6G0XIG3_APHCR</name>
<evidence type="ECO:0000259" key="1">
    <source>
        <dbReference type="Pfam" id="PF21787"/>
    </source>
</evidence>
<sequence length="242" mass="28320">MPSIRTTHKKLYIKFSFVNGEYKKRLSISTKTYVGTTLTPARHKIIKGIIKKSKNVKKSNKRFKLKIYQLHCTLIHKKQVQEIVNASKVTNLKNRRYSENWILLCMLLKIRSPSTYGFLREQGILPLPCPRTIRKYLSLLDISCGFDKNLFQLTEQKHEMLVYDEMFLRESFSVNSKKLTYSGLEDFEEESESSGLNANHALVFMFQSLALNFTQQLLFLHPEDQKHVVTLSSPLIFYKVQF</sequence>
<dbReference type="InterPro" id="IPR048365">
    <property type="entry name" value="TNP-like_RNaseH_N"/>
</dbReference>
<keyword evidence="3" id="KW-1185">Reference proteome</keyword>
<gene>
    <name evidence="2" type="ORF">FWK35_00016710</name>
</gene>
<reference evidence="2 3" key="1">
    <citation type="submission" date="2019-08" db="EMBL/GenBank/DDBJ databases">
        <title>Whole genome of Aphis craccivora.</title>
        <authorList>
            <person name="Voronova N.V."/>
            <person name="Shulinski R.S."/>
            <person name="Bandarenka Y.V."/>
            <person name="Zhorov D.G."/>
            <person name="Warner D."/>
        </authorList>
    </citation>
    <scope>NUCLEOTIDE SEQUENCE [LARGE SCALE GENOMIC DNA]</scope>
    <source>
        <strain evidence="2">180601</strain>
        <tissue evidence="2">Whole Body</tissue>
    </source>
</reference>
<dbReference type="OrthoDB" id="7312725at2759"/>